<evidence type="ECO:0000256" key="8">
    <source>
        <dbReference type="ARBA" id="ARBA00022958"/>
    </source>
</evidence>
<evidence type="ECO:0000256" key="15">
    <source>
        <dbReference type="ARBA" id="ARBA00034430"/>
    </source>
</evidence>
<gene>
    <name evidence="21" type="ORF">F7725_014295</name>
</gene>
<dbReference type="InterPro" id="IPR040445">
    <property type="entry name" value="Kir_TM"/>
</dbReference>
<dbReference type="Pfam" id="PF17655">
    <property type="entry name" value="IRK_C"/>
    <property type="match status" value="2"/>
</dbReference>
<evidence type="ECO:0000256" key="2">
    <source>
        <dbReference type="ARBA" id="ARBA00009002"/>
    </source>
</evidence>
<keyword evidence="8 16" id="KW-0630">Potassium</keyword>
<feature type="domain" description="Inward rectifier potassium channel C-terminal" evidence="20">
    <location>
        <begin position="183"/>
        <end position="229"/>
    </location>
</feature>
<dbReference type="PANTHER" id="PTHR11767:SF99">
    <property type="entry name" value="G PROTEIN-ACTIVATED INWARD RECTIFIER POTASSIUM CHANNEL 1"/>
    <property type="match status" value="1"/>
</dbReference>
<feature type="transmembrane region" description="Helical" evidence="18">
    <location>
        <begin position="148"/>
        <end position="171"/>
    </location>
</feature>
<feature type="compositionally biased region" description="Polar residues" evidence="17">
    <location>
        <begin position="729"/>
        <end position="746"/>
    </location>
</feature>
<sequence>MAALRKKFGEDYQVVNTNQGITFSAQVKKKRQRFVEKNGRCNVQHGNLGGETSRYISDLFTTLVDLKWRWNLLIFILTYTVAWLVMASMWWVIAFIRGDLSNGGHDDSYTPCVANVYNFPSAFLFFIETEATIGYGYRYITEKCPEGIILFLFQSLLGSIVDAFLIGCMFIKMSQPKKRAETLMFSQEAVISQRDGKLCLMFRVGNLRNSHMVSAQIRCKLIKHEITNSAFFLVDKDGYLRKSAKSQLGAELLKLCPLIDKKGPQTSPKTHAAIIDFMALVRKVPLKKLHPPVKTFHDFAIALTSMVTKAGNNCDEIHIVFDTYREDSIKNGERERRGKSKDMVVLDVILPNQNVPVVLENFWSSSISKTAFQAFYVQWLTTNYQGTKPLYLVNWRDLGLQELWLVRNSGVKRSILPLHDICISLGDELTKCLPALHALTGCDTTSKISTKLAALNAVREPENSCLILNFDCPQLTESAIQMAETFLVKCLKPSTDLETFDDLRIAAFDSNALNMDFERTTCTSTNARKHILRGYYQQQLWVQAPFRDATLIMNAESYGFVRRGSLLVPEIVISKPEGLPDPCSCGKCARKNGCPCRSRQTPEGEFLPLDQCELDVGFGTGADQLFLVSPLTICHEINTKSPFFDLSQRSLMNEEFEIVVILEGIVETTGMTCQARTSYTEDEVLWGHRFLPVMSLEEGFFRVDYSQFHNHFEVNIPPYSVKEHEEKSSLTTANSLPAALTSSSPQLGNSSRGGRRERLLSADYADHTGSVLPGGKASSTGDLPLSIQRLRSSSIPVVKKEQLDEQVQLLSLDGDVEECEMDKHRLPKAISTIYAPTPVQIPSKGGRPEDNLPAKLRRMNER</sequence>
<dbReference type="FunFam" id="2.60.40.1400:FF:000006">
    <property type="entry name" value="G protein-activated inward rectifier potassium channel 1"/>
    <property type="match status" value="1"/>
</dbReference>
<evidence type="ECO:0000256" key="10">
    <source>
        <dbReference type="ARBA" id="ARBA00023065"/>
    </source>
</evidence>
<keyword evidence="4 16" id="KW-0813">Transport</keyword>
<evidence type="ECO:0000256" key="1">
    <source>
        <dbReference type="ARBA" id="ARBA00004141"/>
    </source>
</evidence>
<evidence type="ECO:0000313" key="22">
    <source>
        <dbReference type="Proteomes" id="UP000518266"/>
    </source>
</evidence>
<reference evidence="21 22" key="1">
    <citation type="submission" date="2020-03" db="EMBL/GenBank/DDBJ databases">
        <title>Dissostichus mawsoni Genome sequencing and assembly.</title>
        <authorList>
            <person name="Park H."/>
        </authorList>
    </citation>
    <scope>NUCLEOTIDE SEQUENCE [LARGE SCALE GENOMIC DNA]</scope>
    <source>
        <strain evidence="21">DM0001</strain>
        <tissue evidence="21">Muscle</tissue>
    </source>
</reference>
<keyword evidence="11 18" id="KW-0472">Membrane</keyword>
<dbReference type="AlphaFoldDB" id="A0A7J5YYL1"/>
<evidence type="ECO:0000256" key="17">
    <source>
        <dbReference type="SAM" id="MobiDB-lite"/>
    </source>
</evidence>
<evidence type="ECO:0000313" key="21">
    <source>
        <dbReference type="EMBL" id="KAF3853607.1"/>
    </source>
</evidence>
<feature type="compositionally biased region" description="Basic and acidic residues" evidence="17">
    <location>
        <begin position="846"/>
        <end position="862"/>
    </location>
</feature>
<keyword evidence="12 16" id="KW-0407">Ion channel</keyword>
<dbReference type="GO" id="GO:0007399">
    <property type="term" value="P:nervous system development"/>
    <property type="evidence" value="ECO:0007669"/>
    <property type="project" value="UniProtKB-ARBA"/>
</dbReference>
<evidence type="ECO:0000256" key="9">
    <source>
        <dbReference type="ARBA" id="ARBA00022989"/>
    </source>
</evidence>
<feature type="domain" description="Potassium channel inwardly rectifying transmembrane" evidence="19">
    <location>
        <begin position="35"/>
        <end position="176"/>
    </location>
</feature>
<feature type="region of interest" description="Disordered" evidence="17">
    <location>
        <begin position="725"/>
        <end position="754"/>
    </location>
</feature>
<dbReference type="GO" id="GO:0034702">
    <property type="term" value="C:monoatomic ion channel complex"/>
    <property type="evidence" value="ECO:0007669"/>
    <property type="project" value="UniProtKB-KW"/>
</dbReference>
<dbReference type="PANTHER" id="PTHR11767">
    <property type="entry name" value="INWARD RECTIFIER POTASSIUM CHANNEL"/>
    <property type="match status" value="1"/>
</dbReference>
<evidence type="ECO:0000256" key="4">
    <source>
        <dbReference type="ARBA" id="ARBA00022448"/>
    </source>
</evidence>
<keyword evidence="10 16" id="KW-0406">Ion transport</keyword>
<evidence type="ECO:0000256" key="3">
    <source>
        <dbReference type="ARBA" id="ARBA00015495"/>
    </source>
</evidence>
<dbReference type="InterPro" id="IPR013518">
    <property type="entry name" value="K_chnl_inward-rec_Kir_cyto"/>
</dbReference>
<protein>
    <recommendedName>
        <fullName evidence="3">G protein-activated inward rectifier potassium channel 1</fullName>
    </recommendedName>
    <alternativeName>
        <fullName evidence="14">Inward rectifier K(+) channel Kir3.1</fullName>
    </alternativeName>
    <alternativeName>
        <fullName evidence="13">Potassium channel, inwardly rectifying subfamily J member 3</fullName>
    </alternativeName>
</protein>
<dbReference type="Pfam" id="PF01007">
    <property type="entry name" value="IRK"/>
    <property type="match status" value="1"/>
</dbReference>
<dbReference type="PRINTS" id="PR01320">
    <property type="entry name" value="KIRCHANNEL"/>
</dbReference>
<evidence type="ECO:0000259" key="19">
    <source>
        <dbReference type="Pfam" id="PF01007"/>
    </source>
</evidence>
<dbReference type="Gene3D" id="1.10.287.70">
    <property type="match status" value="1"/>
</dbReference>
<dbReference type="InterPro" id="IPR016449">
    <property type="entry name" value="K_chnl_inward-rec_Kir"/>
</dbReference>
<dbReference type="SUPFAM" id="SSF81324">
    <property type="entry name" value="Voltage-gated potassium channels"/>
    <property type="match status" value="1"/>
</dbReference>
<comment type="catalytic activity">
    <reaction evidence="15">
        <text>K(+)(in) = K(+)(out)</text>
        <dbReference type="Rhea" id="RHEA:29463"/>
        <dbReference type="ChEBI" id="CHEBI:29103"/>
    </reaction>
</comment>
<proteinExistence type="inferred from homology"/>
<dbReference type="EMBL" id="JAAKFY010000008">
    <property type="protein sequence ID" value="KAF3853607.1"/>
    <property type="molecule type" value="Genomic_DNA"/>
</dbReference>
<name>A0A7J5YYL1_DISMA</name>
<dbReference type="Proteomes" id="UP000518266">
    <property type="component" value="Unassembled WGS sequence"/>
</dbReference>
<evidence type="ECO:0000256" key="7">
    <source>
        <dbReference type="ARBA" id="ARBA00022882"/>
    </source>
</evidence>
<dbReference type="InterPro" id="IPR003274">
    <property type="entry name" value="K_chnl_inward-rec_Kir3.1"/>
</dbReference>
<evidence type="ECO:0000256" key="5">
    <source>
        <dbReference type="ARBA" id="ARBA00022538"/>
    </source>
</evidence>
<dbReference type="InterPro" id="IPR014756">
    <property type="entry name" value="Ig_E-set"/>
</dbReference>
<dbReference type="GO" id="GO:0034765">
    <property type="term" value="P:regulation of monoatomic ion transmembrane transport"/>
    <property type="evidence" value="ECO:0007669"/>
    <property type="project" value="TreeGrafter"/>
</dbReference>
<dbReference type="PRINTS" id="PR01327">
    <property type="entry name" value="KIR31CHANNEL"/>
</dbReference>
<keyword evidence="9 18" id="KW-1133">Transmembrane helix</keyword>
<evidence type="ECO:0000256" key="12">
    <source>
        <dbReference type="ARBA" id="ARBA00023303"/>
    </source>
</evidence>
<dbReference type="OrthoDB" id="273257at2759"/>
<evidence type="ECO:0000256" key="14">
    <source>
        <dbReference type="ARBA" id="ARBA00032145"/>
    </source>
</evidence>
<feature type="region of interest" description="Disordered" evidence="17">
    <location>
        <begin position="838"/>
        <end position="862"/>
    </location>
</feature>
<evidence type="ECO:0000256" key="16">
    <source>
        <dbReference type="RuleBase" id="RU003822"/>
    </source>
</evidence>
<evidence type="ECO:0000259" key="20">
    <source>
        <dbReference type="Pfam" id="PF17655"/>
    </source>
</evidence>
<comment type="caution">
    <text evidence="21">The sequence shown here is derived from an EMBL/GenBank/DDBJ whole genome shotgun (WGS) entry which is preliminary data.</text>
</comment>
<comment type="subcellular location">
    <subcellularLocation>
        <location evidence="1 16">Membrane</location>
        <topology evidence="1 16">Multi-pass membrane protein</topology>
    </subcellularLocation>
</comment>
<dbReference type="GO" id="GO:0005886">
    <property type="term" value="C:plasma membrane"/>
    <property type="evidence" value="ECO:0007669"/>
    <property type="project" value="TreeGrafter"/>
</dbReference>
<dbReference type="Gene3D" id="2.60.40.1400">
    <property type="entry name" value="G protein-activated inward rectifier potassium channel 1"/>
    <property type="match status" value="2"/>
</dbReference>
<keyword evidence="7 16" id="KW-0851">Voltage-gated channel</keyword>
<dbReference type="FunFam" id="1.10.287.70:FF:000019">
    <property type="entry name" value="G protein-activated inward rectifier potassium channel 1"/>
    <property type="match status" value="1"/>
</dbReference>
<keyword evidence="22" id="KW-1185">Reference proteome</keyword>
<evidence type="ECO:0000256" key="6">
    <source>
        <dbReference type="ARBA" id="ARBA00022692"/>
    </source>
</evidence>
<feature type="transmembrane region" description="Helical" evidence="18">
    <location>
        <begin position="72"/>
        <end position="93"/>
    </location>
</feature>
<evidence type="ECO:0000256" key="11">
    <source>
        <dbReference type="ARBA" id="ARBA00023136"/>
    </source>
</evidence>
<dbReference type="InterPro" id="IPR041647">
    <property type="entry name" value="IRK_C"/>
</dbReference>
<comment type="similarity">
    <text evidence="2">Belongs to the inward rectifier-type potassium channel (TC 1.A.2.1) family. KCNJ3 subfamily.</text>
</comment>
<keyword evidence="6 16" id="KW-0812">Transmembrane</keyword>
<evidence type="ECO:0000256" key="18">
    <source>
        <dbReference type="SAM" id="Phobius"/>
    </source>
</evidence>
<keyword evidence="5 16" id="KW-0633">Potassium transport</keyword>
<evidence type="ECO:0000256" key="13">
    <source>
        <dbReference type="ARBA" id="ARBA00031390"/>
    </source>
</evidence>
<dbReference type="GO" id="GO:1990573">
    <property type="term" value="P:potassium ion import across plasma membrane"/>
    <property type="evidence" value="ECO:0007669"/>
    <property type="project" value="TreeGrafter"/>
</dbReference>
<dbReference type="GO" id="GO:0015467">
    <property type="term" value="F:G-protein activated inward rectifier potassium channel activity"/>
    <property type="evidence" value="ECO:0007669"/>
    <property type="project" value="InterPro"/>
</dbReference>
<accession>A0A7J5YYL1</accession>
<feature type="domain" description="Inward rectifier potassium channel C-terminal" evidence="20">
    <location>
        <begin position="597"/>
        <end position="728"/>
    </location>
</feature>
<dbReference type="SUPFAM" id="SSF81296">
    <property type="entry name" value="E set domains"/>
    <property type="match status" value="1"/>
</dbReference>
<organism evidence="21 22">
    <name type="scientific">Dissostichus mawsoni</name>
    <name type="common">Antarctic cod</name>
    <dbReference type="NCBI Taxonomy" id="36200"/>
    <lineage>
        <taxon>Eukaryota</taxon>
        <taxon>Metazoa</taxon>
        <taxon>Chordata</taxon>
        <taxon>Craniata</taxon>
        <taxon>Vertebrata</taxon>
        <taxon>Euteleostomi</taxon>
        <taxon>Actinopterygii</taxon>
        <taxon>Neopterygii</taxon>
        <taxon>Teleostei</taxon>
        <taxon>Neoteleostei</taxon>
        <taxon>Acanthomorphata</taxon>
        <taxon>Eupercaria</taxon>
        <taxon>Perciformes</taxon>
        <taxon>Notothenioidei</taxon>
        <taxon>Nototheniidae</taxon>
        <taxon>Dissostichus</taxon>
    </lineage>
</organism>